<dbReference type="Gene3D" id="3.30.230.30">
    <property type="entry name" value="Impact, N-terminal domain"/>
    <property type="match status" value="1"/>
</dbReference>
<dbReference type="PANTHER" id="PTHR16301">
    <property type="entry name" value="IMPACT-RELATED"/>
    <property type="match status" value="1"/>
</dbReference>
<evidence type="ECO:0000313" key="5">
    <source>
        <dbReference type="Proteomes" id="UP000593910"/>
    </source>
</evidence>
<dbReference type="InterPro" id="IPR023582">
    <property type="entry name" value="Impact"/>
</dbReference>
<protein>
    <submittedName>
        <fullName evidence="4">YigZ family protein</fullName>
    </submittedName>
</protein>
<dbReference type="RefSeq" id="WP_193114333.1">
    <property type="nucleotide sequence ID" value="NZ_CP041165.1"/>
</dbReference>
<dbReference type="SUPFAM" id="SSF54980">
    <property type="entry name" value="EF-G C-terminal domain-like"/>
    <property type="match status" value="1"/>
</dbReference>
<dbReference type="GO" id="GO:0005737">
    <property type="term" value="C:cytoplasm"/>
    <property type="evidence" value="ECO:0007669"/>
    <property type="project" value="TreeGrafter"/>
</dbReference>
<dbReference type="SUPFAM" id="SSF54211">
    <property type="entry name" value="Ribosomal protein S5 domain 2-like"/>
    <property type="match status" value="1"/>
</dbReference>
<comment type="similarity">
    <text evidence="1">Belongs to the IMPACT family.</text>
</comment>
<feature type="domain" description="Impact N-terminal" evidence="2">
    <location>
        <begin position="15"/>
        <end position="119"/>
    </location>
</feature>
<dbReference type="InterPro" id="IPR035647">
    <property type="entry name" value="EFG_III/V"/>
</dbReference>
<dbReference type="EMBL" id="CP041165">
    <property type="protein sequence ID" value="QOP40911.1"/>
    <property type="molecule type" value="Genomic_DNA"/>
</dbReference>
<dbReference type="InterPro" id="IPR001498">
    <property type="entry name" value="Impact_N"/>
</dbReference>
<gene>
    <name evidence="4" type="ORF">FJR03_03815</name>
</gene>
<proteinExistence type="inferred from homology"/>
<dbReference type="Pfam" id="PF09186">
    <property type="entry name" value="DUF1949"/>
    <property type="match status" value="1"/>
</dbReference>
<dbReference type="InterPro" id="IPR036956">
    <property type="entry name" value="Impact_N_sf"/>
</dbReference>
<feature type="domain" description="UPF0029" evidence="3">
    <location>
        <begin position="135"/>
        <end position="183"/>
    </location>
</feature>
<evidence type="ECO:0000256" key="1">
    <source>
        <dbReference type="ARBA" id="ARBA00007665"/>
    </source>
</evidence>
<dbReference type="NCBIfam" id="TIGR00257">
    <property type="entry name" value="IMPACT_YIGZ"/>
    <property type="match status" value="1"/>
</dbReference>
<dbReference type="AlphaFoldDB" id="A0A7M1AU03"/>
<evidence type="ECO:0000259" key="3">
    <source>
        <dbReference type="Pfam" id="PF09186"/>
    </source>
</evidence>
<dbReference type="Proteomes" id="UP000593910">
    <property type="component" value="Chromosome"/>
</dbReference>
<keyword evidence="5" id="KW-1185">Reference proteome</keyword>
<reference evidence="4 5" key="1">
    <citation type="submission" date="2019-06" db="EMBL/GenBank/DDBJ databases">
        <title>Sulfurimonas gotlandica sp. nov., a chemoautotrophic and psychrotolerant epsilonproteobacterium isolated from a pelagic redoxcline, and an emended description of the genus Sulfurimonas.</title>
        <authorList>
            <person name="Wang S."/>
            <person name="Jiang L."/>
            <person name="Shao Z."/>
        </authorList>
    </citation>
    <scope>NUCLEOTIDE SEQUENCE [LARGE SCALE GENOMIC DNA]</scope>
    <source>
        <strain evidence="4 5">B2</strain>
    </source>
</reference>
<name>A0A7M1AU03_9BACT</name>
<dbReference type="Pfam" id="PF01205">
    <property type="entry name" value="Impact_N"/>
    <property type="match status" value="1"/>
</dbReference>
<dbReference type="InterPro" id="IPR015796">
    <property type="entry name" value="Impact_YigZ-like"/>
</dbReference>
<dbReference type="InterPro" id="IPR020568">
    <property type="entry name" value="Ribosomal_Su5_D2-typ_SF"/>
</dbReference>
<dbReference type="KEGG" id="smax:FJR03_03815"/>
<evidence type="ECO:0000259" key="2">
    <source>
        <dbReference type="Pfam" id="PF01205"/>
    </source>
</evidence>
<evidence type="ECO:0000313" key="4">
    <source>
        <dbReference type="EMBL" id="QOP40911.1"/>
    </source>
</evidence>
<dbReference type="InterPro" id="IPR015269">
    <property type="entry name" value="UPF0029_Impact_C"/>
</dbReference>
<dbReference type="GO" id="GO:0006446">
    <property type="term" value="P:regulation of translational initiation"/>
    <property type="evidence" value="ECO:0007669"/>
    <property type="project" value="TreeGrafter"/>
</dbReference>
<accession>A0A7M1AU03</accession>
<organism evidence="4 5">
    <name type="scientific">Sulfurimonas marina</name>
    <dbReference type="NCBI Taxonomy" id="2590551"/>
    <lineage>
        <taxon>Bacteria</taxon>
        <taxon>Pseudomonadati</taxon>
        <taxon>Campylobacterota</taxon>
        <taxon>Epsilonproteobacteria</taxon>
        <taxon>Campylobacterales</taxon>
        <taxon>Sulfurimonadaceae</taxon>
        <taxon>Sulfurimonas</taxon>
    </lineage>
</organism>
<dbReference type="PANTHER" id="PTHR16301:SF20">
    <property type="entry name" value="IMPACT FAMILY MEMBER YIGZ"/>
    <property type="match status" value="1"/>
</dbReference>
<sequence>MQYIQKHFTSTLEVKQSKFIAHLIPYELYETTLEQLKVEHPKARHFVTAFRYLNEYDQVVEHSSDDGEPKGTSGKPSLMVLQGQELINIAVIVVRYFGGTKLGTGGLVRAYSDAVNQVINEAELSPYEKEFTQKVSVDYADIRLLEYECETADIKIVDKNFTTDAEYILKASQENLKTLLEKLKRVVKVLSS</sequence>